<dbReference type="InterPro" id="IPR023346">
    <property type="entry name" value="Lysozyme-like_dom_sf"/>
</dbReference>
<feature type="domain" description="Glycosyl transferase family 51" evidence="11">
    <location>
        <begin position="445"/>
        <end position="623"/>
    </location>
</feature>
<dbReference type="Proteomes" id="UP000001208">
    <property type="component" value="Chromosome"/>
</dbReference>
<keyword evidence="4 12" id="KW-0808">Transferase</keyword>
<dbReference type="Gene3D" id="1.10.3810.10">
    <property type="entry name" value="Biosynthetic peptidoglycan transglycosylase-like"/>
    <property type="match status" value="1"/>
</dbReference>
<dbReference type="PANTHER" id="PTHR30400">
    <property type="entry name" value="MONOFUNCTIONAL BIOSYNTHETIC PEPTIDOGLYCAN TRANSGLYCOSYLASE"/>
    <property type="match status" value="1"/>
</dbReference>
<evidence type="ECO:0000256" key="9">
    <source>
        <dbReference type="ARBA" id="ARBA00023136"/>
    </source>
</evidence>
<dbReference type="GO" id="GO:0008360">
    <property type="term" value="P:regulation of cell shape"/>
    <property type="evidence" value="ECO:0007669"/>
    <property type="project" value="UniProtKB-KW"/>
</dbReference>
<dbReference type="GO" id="GO:0009274">
    <property type="term" value="C:peptidoglycan-based cell wall"/>
    <property type="evidence" value="ECO:0007669"/>
    <property type="project" value="InterPro"/>
</dbReference>
<dbReference type="InterPro" id="IPR001264">
    <property type="entry name" value="Glyco_trans_51"/>
</dbReference>
<dbReference type="OrthoDB" id="9766909at2"/>
<evidence type="ECO:0000256" key="10">
    <source>
        <dbReference type="ARBA" id="ARBA00023316"/>
    </source>
</evidence>
<dbReference type="GO" id="GO:0016020">
    <property type="term" value="C:membrane"/>
    <property type="evidence" value="ECO:0007669"/>
    <property type="project" value="InterPro"/>
</dbReference>
<dbReference type="Pfam" id="PF00912">
    <property type="entry name" value="Transgly"/>
    <property type="match status" value="1"/>
</dbReference>
<evidence type="ECO:0000259" key="11">
    <source>
        <dbReference type="Pfam" id="PF00912"/>
    </source>
</evidence>
<dbReference type="GO" id="GO:0071555">
    <property type="term" value="P:cell wall organization"/>
    <property type="evidence" value="ECO:0007669"/>
    <property type="project" value="UniProtKB-KW"/>
</dbReference>
<evidence type="ECO:0000256" key="4">
    <source>
        <dbReference type="ARBA" id="ARBA00022679"/>
    </source>
</evidence>
<evidence type="ECO:0000256" key="5">
    <source>
        <dbReference type="ARBA" id="ARBA00022692"/>
    </source>
</evidence>
<proteinExistence type="predicted"/>
<evidence type="ECO:0000256" key="1">
    <source>
        <dbReference type="ARBA" id="ARBA00022475"/>
    </source>
</evidence>
<dbReference type="STRING" id="517418.Ctha_2169"/>
<keyword evidence="5" id="KW-0812">Transmembrane</keyword>
<dbReference type="KEGG" id="cts:Ctha_2169"/>
<organism evidence="12 13">
    <name type="scientific">Chloroherpeton thalassium (strain ATCC 35110 / GB-78)</name>
    <dbReference type="NCBI Taxonomy" id="517418"/>
    <lineage>
        <taxon>Bacteria</taxon>
        <taxon>Pseudomonadati</taxon>
        <taxon>Chlorobiota</taxon>
        <taxon>Chlorobiia</taxon>
        <taxon>Chlorobiales</taxon>
        <taxon>Chloroherpetonaceae</taxon>
        <taxon>Chloroherpeton</taxon>
    </lineage>
</organism>
<accession>B3QVW6</accession>
<evidence type="ECO:0000313" key="13">
    <source>
        <dbReference type="Proteomes" id="UP000001208"/>
    </source>
</evidence>
<dbReference type="PANTHER" id="PTHR30400:SF0">
    <property type="entry name" value="BIOSYNTHETIC PEPTIDOGLYCAN TRANSGLYCOSYLASE"/>
    <property type="match status" value="1"/>
</dbReference>
<dbReference type="SUPFAM" id="SSF53955">
    <property type="entry name" value="Lysozyme-like"/>
    <property type="match status" value="1"/>
</dbReference>
<keyword evidence="2" id="KW-0997">Cell inner membrane</keyword>
<evidence type="ECO:0000256" key="8">
    <source>
        <dbReference type="ARBA" id="ARBA00022989"/>
    </source>
</evidence>
<evidence type="ECO:0000313" key="12">
    <source>
        <dbReference type="EMBL" id="ACF14620.1"/>
    </source>
</evidence>
<keyword evidence="1" id="KW-1003">Cell membrane</keyword>
<protein>
    <submittedName>
        <fullName evidence="12">Glycosyl transferase family 51</fullName>
    </submittedName>
</protein>
<dbReference type="HOGENOM" id="CLU_426800_0_0_10"/>
<reference evidence="12 13" key="1">
    <citation type="submission" date="2008-06" db="EMBL/GenBank/DDBJ databases">
        <title>Complete sequence of Chloroherpeton thalassium ATCC 35110.</title>
        <authorList>
            <consortium name="US DOE Joint Genome Institute"/>
            <person name="Lucas S."/>
            <person name="Copeland A."/>
            <person name="Lapidus A."/>
            <person name="Glavina del Rio T."/>
            <person name="Dalin E."/>
            <person name="Tice H."/>
            <person name="Bruce D."/>
            <person name="Goodwin L."/>
            <person name="Pitluck S."/>
            <person name="Schmutz J."/>
            <person name="Larimer F."/>
            <person name="Land M."/>
            <person name="Hauser L."/>
            <person name="Kyrpides N."/>
            <person name="Mikhailova N."/>
            <person name="Liu Z."/>
            <person name="Li T."/>
            <person name="Zhao F."/>
            <person name="Overmann J."/>
            <person name="Bryant D.A."/>
            <person name="Richardson P."/>
        </authorList>
    </citation>
    <scope>NUCLEOTIDE SEQUENCE [LARGE SCALE GENOMIC DNA]</scope>
    <source>
        <strain evidence="13">ATCC 35110 / GB-78</strain>
    </source>
</reference>
<gene>
    <name evidence="12" type="ordered locus">Ctha_2169</name>
</gene>
<evidence type="ECO:0000256" key="2">
    <source>
        <dbReference type="ARBA" id="ARBA00022519"/>
    </source>
</evidence>
<keyword evidence="13" id="KW-1185">Reference proteome</keyword>
<keyword evidence="8" id="KW-1133">Transmembrane helix</keyword>
<keyword evidence="6" id="KW-0133">Cell shape</keyword>
<evidence type="ECO:0000256" key="3">
    <source>
        <dbReference type="ARBA" id="ARBA00022676"/>
    </source>
</evidence>
<evidence type="ECO:0000256" key="6">
    <source>
        <dbReference type="ARBA" id="ARBA00022960"/>
    </source>
</evidence>
<sequence length="663" mass="75200">MKKRKALLLVIAVMVAVMGVAAASVYIFRQEIKLLVFQALSEQVRLRYGYKLEVKNVEIRFPDEVELTGVKLFDTSRVTHQENQSPLLVFKKINVKVLNLLNPKEASRLSRVVLDSGYVDVSQFVESFARRDSAAHRSTEQNRFAKVEHEKASASGWNHKVRSFYAKLFDYLPDEIWLNNVRCRYQNQLNEVQANLVFEYAFLVRGHYEVLLNLEDASCADESNSVEIIAAGNLQKNSKELSVAAYVEKPFARLPFIEKFTGRKISFDSVRIALYPKILGAEQSTLAGSIDVANFSIDDKRMASQPIEVKSFSANCTVFLGEHSLRIDSSTVCKLNHLPLKFAAWLDKSDSLKAGFQLQTDTLPANLFFAALPGAMLSEMDGYDFRGKIAYSLFMDIDFQHLENIVLSPKVYQSNFQVASLGGQNSLSKLQSDFLYTAKSGGKEVQTIDVSTSSPFYKRLESLPPHLIWAVLTNEDGAFFRHHGFNTDAFSQSIADNIREQRFARGGSTITMQLVKNLYLTKEKTLARKFQEVLITWILENSGIVSKERMLEIYFNIIEWGPNVYGIGQASLYYFNKLPYQLTPAESVFLTSIIPMPKSFARAFDKNGQVTNGWKSKMKFIASEMFRRGYLETDDLNYDINLSGQALEDLKKVKQGYATMMIF</sequence>
<dbReference type="eggNOG" id="COG0744">
    <property type="taxonomic scope" value="Bacteria"/>
</dbReference>
<dbReference type="InterPro" id="IPR011812">
    <property type="entry name" value="Pep_trsgly"/>
</dbReference>
<dbReference type="GO" id="GO:0016763">
    <property type="term" value="F:pentosyltransferase activity"/>
    <property type="evidence" value="ECO:0007669"/>
    <property type="project" value="InterPro"/>
</dbReference>
<keyword evidence="7" id="KW-0573">Peptidoglycan synthesis</keyword>
<keyword evidence="10" id="KW-0961">Cell wall biogenesis/degradation</keyword>
<dbReference type="EMBL" id="CP001100">
    <property type="protein sequence ID" value="ACF14620.1"/>
    <property type="molecule type" value="Genomic_DNA"/>
</dbReference>
<evidence type="ECO:0000256" key="7">
    <source>
        <dbReference type="ARBA" id="ARBA00022984"/>
    </source>
</evidence>
<name>B3QVW6_CHLT3</name>
<dbReference type="AlphaFoldDB" id="B3QVW6"/>
<dbReference type="GO" id="GO:0009252">
    <property type="term" value="P:peptidoglycan biosynthetic process"/>
    <property type="evidence" value="ECO:0007669"/>
    <property type="project" value="UniProtKB-KW"/>
</dbReference>
<dbReference type="InterPro" id="IPR036950">
    <property type="entry name" value="PBP_transglycosylase"/>
</dbReference>
<keyword evidence="3" id="KW-0328">Glycosyltransferase</keyword>
<keyword evidence="9" id="KW-0472">Membrane</keyword>
<dbReference type="RefSeq" id="WP_012500703.1">
    <property type="nucleotide sequence ID" value="NC_011026.1"/>
</dbReference>
<dbReference type="CAZy" id="GT51">
    <property type="family name" value="Glycosyltransferase Family 51"/>
</dbReference>